<proteinExistence type="predicted"/>
<reference evidence="3" key="1">
    <citation type="journal article" date="2016" name="Nature">
        <title>The genome of the seagrass Zostera marina reveals angiosperm adaptation to the sea.</title>
        <authorList>
            <person name="Olsen J.L."/>
            <person name="Rouze P."/>
            <person name="Verhelst B."/>
            <person name="Lin Y.-C."/>
            <person name="Bayer T."/>
            <person name="Collen J."/>
            <person name="Dattolo E."/>
            <person name="De Paoli E."/>
            <person name="Dittami S."/>
            <person name="Maumus F."/>
            <person name="Michel G."/>
            <person name="Kersting A."/>
            <person name="Lauritano C."/>
            <person name="Lohaus R."/>
            <person name="Toepel M."/>
            <person name="Tonon T."/>
            <person name="Vanneste K."/>
            <person name="Amirebrahimi M."/>
            <person name="Brakel J."/>
            <person name="Bostroem C."/>
            <person name="Chovatia M."/>
            <person name="Grimwood J."/>
            <person name="Jenkins J.W."/>
            <person name="Jueterbock A."/>
            <person name="Mraz A."/>
            <person name="Stam W.T."/>
            <person name="Tice H."/>
            <person name="Bornberg-Bauer E."/>
            <person name="Green P.J."/>
            <person name="Pearson G.A."/>
            <person name="Procaccini G."/>
            <person name="Duarte C.M."/>
            <person name="Schmutz J."/>
            <person name="Reusch T.B.H."/>
            <person name="Van de Peer Y."/>
        </authorList>
    </citation>
    <scope>NUCLEOTIDE SEQUENCE [LARGE SCALE GENOMIC DNA]</scope>
    <source>
        <strain evidence="3">cv. Finnish</strain>
    </source>
</reference>
<dbReference type="EMBL" id="LFYR01000691">
    <property type="protein sequence ID" value="KMZ71082.1"/>
    <property type="molecule type" value="Genomic_DNA"/>
</dbReference>
<dbReference type="STRING" id="29655.A0A0K9PS90"/>
<keyword evidence="1" id="KW-0472">Membrane</keyword>
<comment type="caution">
    <text evidence="2">The sequence shown here is derived from an EMBL/GenBank/DDBJ whole genome shotgun (WGS) entry which is preliminary data.</text>
</comment>
<evidence type="ECO:0000313" key="2">
    <source>
        <dbReference type="EMBL" id="KMZ71082.1"/>
    </source>
</evidence>
<sequence length="418" mass="47165">MVQFNTKQTPRKYWFLIGLFAMTVVFSVVNHLSTYSDSTFKVTPTLESIKVRRSFPGGVVKDQITLALTFNATYADIPAPTLEWEEMAAAPVGRLDGGSAQIGNLLYVFAGYENINHVHSHVDVFNFSDNTWGDRFDMPKEMANSHLGIANDGRYVYIISGQYGAQCRPSTSRSFVLDTKTRKWSDFISLPFPRYAPPTQIWRGRLHVMGGGKENRFEIALEHWSIGVKDGKAIEKEWRSELPIPRGGPHRACVVANDRLFVFGGQEGDFMPKPGSPIFKCSRKIEAYIAEIVVAVHSDVYMLEGDGSKWKQLGDMPKPNSHFETSWVIVNSSIIIIGGSTRLHPLTKKMNLIGEVFRFRLDTLEWSVIGRMPFRVKTTVAGFWNGWLYFSSGQRDTGPLDPKPKKIVGTTFRTQLRL</sequence>
<evidence type="ECO:0000313" key="3">
    <source>
        <dbReference type="Proteomes" id="UP000036987"/>
    </source>
</evidence>
<dbReference type="OMA" id="ACVVYND"/>
<dbReference type="PANTHER" id="PTHR46773:SF3">
    <property type="entry name" value="OS08G0128000 PROTEIN"/>
    <property type="match status" value="1"/>
</dbReference>
<dbReference type="AlphaFoldDB" id="A0A0K9PS90"/>
<dbReference type="SUPFAM" id="SSF117281">
    <property type="entry name" value="Kelch motif"/>
    <property type="match status" value="1"/>
</dbReference>
<dbReference type="Proteomes" id="UP000036987">
    <property type="component" value="Unassembled WGS sequence"/>
</dbReference>
<name>A0A0K9PS90_ZOSMR</name>
<dbReference type="Pfam" id="PF24681">
    <property type="entry name" value="Kelch_KLHDC2_KLHL20_DRC7"/>
    <property type="match status" value="1"/>
</dbReference>
<evidence type="ECO:0000256" key="1">
    <source>
        <dbReference type="SAM" id="Phobius"/>
    </source>
</evidence>
<keyword evidence="1" id="KW-1133">Transmembrane helix</keyword>
<protein>
    <submittedName>
        <fullName evidence="2">Kelch-like protein 20</fullName>
    </submittedName>
</protein>
<dbReference type="InterPro" id="IPR053256">
    <property type="entry name" value="Kelch_repeat-containing"/>
</dbReference>
<keyword evidence="1" id="KW-0812">Transmembrane</keyword>
<gene>
    <name evidence="2" type="ORF">ZOSMA_189G00430</name>
</gene>
<dbReference type="InterPro" id="IPR015915">
    <property type="entry name" value="Kelch-typ_b-propeller"/>
</dbReference>
<keyword evidence="3" id="KW-1185">Reference proteome</keyword>
<dbReference type="OrthoDB" id="191037at2759"/>
<dbReference type="PANTHER" id="PTHR46773">
    <property type="match status" value="1"/>
</dbReference>
<organism evidence="2 3">
    <name type="scientific">Zostera marina</name>
    <name type="common">Eelgrass</name>
    <dbReference type="NCBI Taxonomy" id="29655"/>
    <lineage>
        <taxon>Eukaryota</taxon>
        <taxon>Viridiplantae</taxon>
        <taxon>Streptophyta</taxon>
        <taxon>Embryophyta</taxon>
        <taxon>Tracheophyta</taxon>
        <taxon>Spermatophyta</taxon>
        <taxon>Magnoliopsida</taxon>
        <taxon>Liliopsida</taxon>
        <taxon>Zosteraceae</taxon>
        <taxon>Zostera</taxon>
    </lineage>
</organism>
<feature type="transmembrane region" description="Helical" evidence="1">
    <location>
        <begin position="12"/>
        <end position="32"/>
    </location>
</feature>
<accession>A0A0K9PS90</accession>
<dbReference type="Gene3D" id="2.120.10.80">
    <property type="entry name" value="Kelch-type beta propeller"/>
    <property type="match status" value="2"/>
</dbReference>